<feature type="domain" description="Phage shock protein PspC N-terminal" evidence="8">
    <location>
        <begin position="28"/>
        <end position="83"/>
    </location>
</feature>
<keyword evidence="5 7" id="KW-0472">Membrane</keyword>
<gene>
    <name evidence="9" type="ORF">JK358_11810</name>
</gene>
<evidence type="ECO:0000256" key="4">
    <source>
        <dbReference type="ARBA" id="ARBA00022989"/>
    </source>
</evidence>
<feature type="compositionally biased region" description="Basic and acidic residues" evidence="6">
    <location>
        <begin position="249"/>
        <end position="267"/>
    </location>
</feature>
<evidence type="ECO:0000313" key="9">
    <source>
        <dbReference type="EMBL" id="MBL1075079.1"/>
    </source>
</evidence>
<feature type="region of interest" description="Disordered" evidence="6">
    <location>
        <begin position="183"/>
        <end position="268"/>
    </location>
</feature>
<protein>
    <submittedName>
        <fullName evidence="9">PspC domain-containing protein</fullName>
    </submittedName>
</protein>
<feature type="compositionally biased region" description="Low complexity" evidence="6">
    <location>
        <begin position="214"/>
        <end position="239"/>
    </location>
</feature>
<accession>A0ABS1M4G4</accession>
<evidence type="ECO:0000256" key="1">
    <source>
        <dbReference type="ARBA" id="ARBA00004162"/>
    </source>
</evidence>
<sequence>MTSGSDWSSSARTGGSFSDQVHDLWATRPVRLPQHGPVAGVAAGFGRRYNVDPVLVRVAFVVSALFGGAGIVLYLMGWLLLPQSGDQTSAAESLFGKGQASQSSSKTVVLLVALGIAVSTIGPVGAGLGGSGLISFVLMLAGWWLLHQRQPQPPVGYLDWISTDPALDPGYPGTNSPWWTGYPGTTTPGGTAPFETYGPYTKLPDHYEPDPNRQQQSQSQSGSGESAVQAQVQATETAALPEVEADTVVLRKPETPEAASDADRPVPADEEIIDAETVVLQKDTATPADDEPEHDTPAATLEKRPDDGTPPVLHRIPSAMEQPRTSYGPAPISPDFGPTPPGWDPLGVAPLAWDLPDPTATAQLPVQTQTVAPRKPRSRFTPVVIGLALLAAASAGSVAASGVEWMTPGRIAAAALAVVGIGLIMGAFLRRGYGLMVILAPLAGFVILASMIGPIEWDETTMGDQSWAATSAADLRPAYKVNMGSATLDLSALQLTEDRTTTVTVGAGEAKVILPENLRVNTTCNVRMGDASNCKSGLSGPAEGPILNLIVNVRMGDVEVTRG</sequence>
<evidence type="ECO:0000259" key="8">
    <source>
        <dbReference type="Pfam" id="PF04024"/>
    </source>
</evidence>
<evidence type="ECO:0000256" key="7">
    <source>
        <dbReference type="SAM" id="Phobius"/>
    </source>
</evidence>
<evidence type="ECO:0000256" key="6">
    <source>
        <dbReference type="SAM" id="MobiDB-lite"/>
    </source>
</evidence>
<organism evidence="9 10">
    <name type="scientific">Nocardia acididurans</name>
    <dbReference type="NCBI Taxonomy" id="2802282"/>
    <lineage>
        <taxon>Bacteria</taxon>
        <taxon>Bacillati</taxon>
        <taxon>Actinomycetota</taxon>
        <taxon>Actinomycetes</taxon>
        <taxon>Mycobacteriales</taxon>
        <taxon>Nocardiaceae</taxon>
        <taxon>Nocardia</taxon>
    </lineage>
</organism>
<feature type="transmembrane region" description="Helical" evidence="7">
    <location>
        <begin position="54"/>
        <end position="82"/>
    </location>
</feature>
<evidence type="ECO:0000256" key="2">
    <source>
        <dbReference type="ARBA" id="ARBA00022475"/>
    </source>
</evidence>
<dbReference type="InterPro" id="IPR052027">
    <property type="entry name" value="PspC"/>
</dbReference>
<reference evidence="9 10" key="1">
    <citation type="submission" date="2021-01" db="EMBL/GenBank/DDBJ databases">
        <title>WGS of actinomycetes isolated from Thailand.</title>
        <authorList>
            <person name="Thawai C."/>
        </authorList>
    </citation>
    <scope>NUCLEOTIDE SEQUENCE [LARGE SCALE GENOMIC DNA]</scope>
    <source>
        <strain evidence="9 10">LPG 2</strain>
    </source>
</reference>
<comment type="caution">
    <text evidence="9">The sequence shown here is derived from an EMBL/GenBank/DDBJ whole genome shotgun (WGS) entry which is preliminary data.</text>
</comment>
<keyword evidence="4 7" id="KW-1133">Transmembrane helix</keyword>
<dbReference type="Proteomes" id="UP000602198">
    <property type="component" value="Unassembled WGS sequence"/>
</dbReference>
<dbReference type="PANTHER" id="PTHR33885">
    <property type="entry name" value="PHAGE SHOCK PROTEIN C"/>
    <property type="match status" value="1"/>
</dbReference>
<keyword evidence="2" id="KW-1003">Cell membrane</keyword>
<feature type="region of interest" description="Disordered" evidence="6">
    <location>
        <begin position="284"/>
        <end position="337"/>
    </location>
</feature>
<feature type="compositionally biased region" description="Low complexity" evidence="6">
    <location>
        <begin position="183"/>
        <end position="193"/>
    </location>
</feature>
<proteinExistence type="predicted"/>
<dbReference type="RefSeq" id="WP_201946741.1">
    <property type="nucleotide sequence ID" value="NZ_JAERRJ010000004.1"/>
</dbReference>
<dbReference type="EMBL" id="JAERRJ010000004">
    <property type="protein sequence ID" value="MBL1075079.1"/>
    <property type="molecule type" value="Genomic_DNA"/>
</dbReference>
<feature type="transmembrane region" description="Helical" evidence="7">
    <location>
        <begin position="128"/>
        <end position="146"/>
    </location>
</feature>
<feature type="transmembrane region" description="Helical" evidence="7">
    <location>
        <begin position="436"/>
        <end position="455"/>
    </location>
</feature>
<feature type="transmembrane region" description="Helical" evidence="7">
    <location>
        <begin position="409"/>
        <end position="429"/>
    </location>
</feature>
<comment type="subcellular location">
    <subcellularLocation>
        <location evidence="1">Cell membrane</location>
        <topology evidence="1">Single-pass membrane protein</topology>
    </subcellularLocation>
</comment>
<name>A0ABS1M4G4_9NOCA</name>
<dbReference type="PANTHER" id="PTHR33885:SF3">
    <property type="entry name" value="PHAGE SHOCK PROTEIN C"/>
    <property type="match status" value="1"/>
</dbReference>
<keyword evidence="3 7" id="KW-0812">Transmembrane</keyword>
<feature type="transmembrane region" description="Helical" evidence="7">
    <location>
        <begin position="383"/>
        <end position="403"/>
    </location>
</feature>
<dbReference type="Pfam" id="PF04024">
    <property type="entry name" value="PspC"/>
    <property type="match status" value="1"/>
</dbReference>
<evidence type="ECO:0000256" key="3">
    <source>
        <dbReference type="ARBA" id="ARBA00022692"/>
    </source>
</evidence>
<evidence type="ECO:0000256" key="5">
    <source>
        <dbReference type="ARBA" id="ARBA00023136"/>
    </source>
</evidence>
<keyword evidence="10" id="KW-1185">Reference proteome</keyword>
<evidence type="ECO:0000313" key="10">
    <source>
        <dbReference type="Proteomes" id="UP000602198"/>
    </source>
</evidence>
<dbReference type="InterPro" id="IPR007168">
    <property type="entry name" value="Phageshock_PspC_N"/>
</dbReference>